<dbReference type="InterPro" id="IPR012944">
    <property type="entry name" value="SusD_RagB_dom"/>
</dbReference>
<dbReference type="InterPro" id="IPR033985">
    <property type="entry name" value="SusD-like_N"/>
</dbReference>
<keyword evidence="5" id="KW-0998">Cell outer membrane</keyword>
<reference evidence="8 9" key="1">
    <citation type="submission" date="2016-03" db="EMBL/GenBank/DDBJ databases">
        <title>Niastella vici sp. nov., isolated from farmland soil.</title>
        <authorList>
            <person name="Chen L."/>
            <person name="Wang D."/>
            <person name="Yang S."/>
            <person name="Wang G."/>
        </authorList>
    </citation>
    <scope>NUCLEOTIDE SEQUENCE [LARGE SCALE GENOMIC DNA]</scope>
    <source>
        <strain evidence="8 9">DJ57</strain>
    </source>
</reference>
<name>A0A1V9FWP7_9BACT</name>
<dbReference type="RefSeq" id="WP_081148712.1">
    <property type="nucleotide sequence ID" value="NZ_LVYD01000049.1"/>
</dbReference>
<dbReference type="PROSITE" id="PS51257">
    <property type="entry name" value="PROKAR_LIPOPROTEIN"/>
    <property type="match status" value="1"/>
</dbReference>
<evidence type="ECO:0000256" key="1">
    <source>
        <dbReference type="ARBA" id="ARBA00004442"/>
    </source>
</evidence>
<dbReference type="STRING" id="1703345.A3860_27445"/>
<evidence type="ECO:0000313" key="9">
    <source>
        <dbReference type="Proteomes" id="UP000192796"/>
    </source>
</evidence>
<accession>A0A1V9FWP7</accession>
<dbReference type="EMBL" id="LVYD01000049">
    <property type="protein sequence ID" value="OQP62744.1"/>
    <property type="molecule type" value="Genomic_DNA"/>
</dbReference>
<evidence type="ECO:0000313" key="8">
    <source>
        <dbReference type="EMBL" id="OQP62744.1"/>
    </source>
</evidence>
<evidence type="ECO:0000259" key="7">
    <source>
        <dbReference type="Pfam" id="PF14322"/>
    </source>
</evidence>
<comment type="similarity">
    <text evidence="2">Belongs to the SusD family.</text>
</comment>
<evidence type="ECO:0000256" key="4">
    <source>
        <dbReference type="ARBA" id="ARBA00023136"/>
    </source>
</evidence>
<dbReference type="Gene3D" id="1.25.40.390">
    <property type="match status" value="1"/>
</dbReference>
<evidence type="ECO:0000256" key="2">
    <source>
        <dbReference type="ARBA" id="ARBA00006275"/>
    </source>
</evidence>
<dbReference type="Proteomes" id="UP000192796">
    <property type="component" value="Unassembled WGS sequence"/>
</dbReference>
<dbReference type="Pfam" id="PF14322">
    <property type="entry name" value="SusD-like_3"/>
    <property type="match status" value="1"/>
</dbReference>
<dbReference type="GO" id="GO:0009279">
    <property type="term" value="C:cell outer membrane"/>
    <property type="evidence" value="ECO:0007669"/>
    <property type="project" value="UniProtKB-SubCell"/>
</dbReference>
<keyword evidence="3" id="KW-0732">Signal</keyword>
<dbReference type="AlphaFoldDB" id="A0A1V9FWP7"/>
<comment type="subcellular location">
    <subcellularLocation>
        <location evidence="1">Cell outer membrane</location>
    </subcellularLocation>
</comment>
<feature type="domain" description="RagB/SusD" evidence="6">
    <location>
        <begin position="335"/>
        <end position="455"/>
    </location>
</feature>
<organism evidence="8 9">
    <name type="scientific">Niastella vici</name>
    <dbReference type="NCBI Taxonomy" id="1703345"/>
    <lineage>
        <taxon>Bacteria</taxon>
        <taxon>Pseudomonadati</taxon>
        <taxon>Bacteroidota</taxon>
        <taxon>Chitinophagia</taxon>
        <taxon>Chitinophagales</taxon>
        <taxon>Chitinophagaceae</taxon>
        <taxon>Niastella</taxon>
    </lineage>
</organism>
<dbReference type="OrthoDB" id="697229at2"/>
<dbReference type="Pfam" id="PF07980">
    <property type="entry name" value="SusD_RagB"/>
    <property type="match status" value="1"/>
</dbReference>
<comment type="caution">
    <text evidence="8">The sequence shown here is derived from an EMBL/GenBank/DDBJ whole genome shotgun (WGS) entry which is preliminary data.</text>
</comment>
<keyword evidence="9" id="KW-1185">Reference proteome</keyword>
<keyword evidence="4" id="KW-0472">Membrane</keyword>
<protein>
    <submittedName>
        <fullName evidence="8">Glycan metabolism protein RagB</fullName>
    </submittedName>
</protein>
<dbReference type="SUPFAM" id="SSF48452">
    <property type="entry name" value="TPR-like"/>
    <property type="match status" value="1"/>
</dbReference>
<feature type="domain" description="SusD-like N-terminal" evidence="7">
    <location>
        <begin position="38"/>
        <end position="224"/>
    </location>
</feature>
<evidence type="ECO:0000256" key="5">
    <source>
        <dbReference type="ARBA" id="ARBA00023237"/>
    </source>
</evidence>
<evidence type="ECO:0000259" key="6">
    <source>
        <dbReference type="Pfam" id="PF07980"/>
    </source>
</evidence>
<dbReference type="InterPro" id="IPR011990">
    <property type="entry name" value="TPR-like_helical_dom_sf"/>
</dbReference>
<gene>
    <name evidence="8" type="ORF">A3860_27445</name>
</gene>
<sequence length="456" mass="51569">MKQLLYILSAMTVISTTACRKYVEIPAENVRELKYTRDYQALLNNSFAQLEKSYFYPLFASDEVWTADGAVWQNNLNIIAANSYCWLPKFFNEQQEDQDWADLYKSMYIVNTVATEVMGSIDGTDAGKRKAYAEALVHRAFLYYTLVNIYAKQYDAATAATDPGVPVLLSTDLFASLSRASVAKVYDQIMNDLQEALPELPNLPEVNTTPSKAAVFSMMARVYLNKREFADAGRFADSALKLKNSLIDLNAYVSATYPTKNNDPEIIYSKAIQSFVASLPLRDETLNLFDSTVDLRFSLFTRFGTQVGAANFVNRGYFKHRLVNQGIYTGPGVPEMMLIKAESEARAGNTANAITILNTLRKKRYTPAGYYDLAAATPQEALVHVINERRRELMGTGMRWFDQRRLQKDPGYNFVKTVSRPFKGTIYTLEPGSPRYVFAIADKYIKLNPEIEQNPR</sequence>
<proteinExistence type="inferred from homology"/>
<evidence type="ECO:0000256" key="3">
    <source>
        <dbReference type="ARBA" id="ARBA00022729"/>
    </source>
</evidence>